<name>A0A3B0W5K5_9ZZZZ</name>
<reference evidence="3" key="1">
    <citation type="submission" date="2018-06" db="EMBL/GenBank/DDBJ databases">
        <authorList>
            <person name="Zhirakovskaya E."/>
        </authorList>
    </citation>
    <scope>NUCLEOTIDE SEQUENCE</scope>
</reference>
<dbReference type="EMBL" id="UOFB01000050">
    <property type="protein sequence ID" value="VAW44579.1"/>
    <property type="molecule type" value="Genomic_DNA"/>
</dbReference>
<keyword evidence="1" id="KW-0238">DNA-binding</keyword>
<evidence type="ECO:0000259" key="2">
    <source>
        <dbReference type="PROSITE" id="PS50943"/>
    </source>
</evidence>
<dbReference type="NCBIfam" id="TIGR02607">
    <property type="entry name" value="antidote_HigA"/>
    <property type="match status" value="1"/>
</dbReference>
<dbReference type="InterPro" id="IPR001387">
    <property type="entry name" value="Cro/C1-type_HTH"/>
</dbReference>
<dbReference type="PANTHER" id="PTHR36924">
    <property type="entry name" value="ANTITOXIN HIGA-1"/>
    <property type="match status" value="1"/>
</dbReference>
<dbReference type="InterPro" id="IPR013430">
    <property type="entry name" value="Toxin_antidote_HigA"/>
</dbReference>
<accession>A0A3B0W5K5</accession>
<dbReference type="PROSITE" id="PS50943">
    <property type="entry name" value="HTH_CROC1"/>
    <property type="match status" value="1"/>
</dbReference>
<protein>
    <submittedName>
        <fullName evidence="3">HigA protein (Antitoxin to HigB)</fullName>
    </submittedName>
</protein>
<dbReference type="SUPFAM" id="SSF47413">
    <property type="entry name" value="lambda repressor-like DNA-binding domains"/>
    <property type="match status" value="1"/>
</dbReference>
<dbReference type="AlphaFoldDB" id="A0A3B0W5K5"/>
<dbReference type="Gene3D" id="1.10.260.40">
    <property type="entry name" value="lambda repressor-like DNA-binding domains"/>
    <property type="match status" value="1"/>
</dbReference>
<dbReference type="InterPro" id="IPR010982">
    <property type="entry name" value="Lambda_DNA-bd_dom_sf"/>
</dbReference>
<organism evidence="3">
    <name type="scientific">hydrothermal vent metagenome</name>
    <dbReference type="NCBI Taxonomy" id="652676"/>
    <lineage>
        <taxon>unclassified sequences</taxon>
        <taxon>metagenomes</taxon>
        <taxon>ecological metagenomes</taxon>
    </lineage>
</organism>
<evidence type="ECO:0000256" key="1">
    <source>
        <dbReference type="ARBA" id="ARBA00023125"/>
    </source>
</evidence>
<gene>
    <name evidence="3" type="ORF">MNBD_GAMMA04-1648</name>
</gene>
<dbReference type="CDD" id="cd00093">
    <property type="entry name" value="HTH_XRE"/>
    <property type="match status" value="1"/>
</dbReference>
<dbReference type="GO" id="GO:0003677">
    <property type="term" value="F:DNA binding"/>
    <property type="evidence" value="ECO:0007669"/>
    <property type="project" value="UniProtKB-KW"/>
</dbReference>
<proteinExistence type="predicted"/>
<sequence length="103" mass="11354">MTRSQHNPPHVGGLIYRTYIEPFDSVSANKVADALGVAHSTFSRLITGASDLSPEMAVKLSVVLGGSAESWLRLQESYDLWKARQKVDTHLLKRIDFDALSIA</sequence>
<evidence type="ECO:0000313" key="3">
    <source>
        <dbReference type="EMBL" id="VAW44579.1"/>
    </source>
</evidence>
<feature type="domain" description="HTH cro/C1-type" evidence="2">
    <location>
        <begin position="31"/>
        <end position="71"/>
    </location>
</feature>
<dbReference type="PANTHER" id="PTHR36924:SF1">
    <property type="entry name" value="ANTITOXIN HIGA-1"/>
    <property type="match status" value="1"/>
</dbReference>
<dbReference type="Pfam" id="PF01381">
    <property type="entry name" value="HTH_3"/>
    <property type="match status" value="1"/>
</dbReference>